<keyword evidence="1" id="KW-0812">Transmembrane</keyword>
<protein>
    <submittedName>
        <fullName evidence="2">DUF4907 domain-containing protein</fullName>
    </submittedName>
</protein>
<accession>A0A9X2A4U3</accession>
<evidence type="ECO:0000313" key="2">
    <source>
        <dbReference type="EMBL" id="MCG9970889.1"/>
    </source>
</evidence>
<dbReference type="Pfam" id="PF16250">
    <property type="entry name" value="DUF4907"/>
    <property type="match status" value="1"/>
</dbReference>
<gene>
    <name evidence="2" type="ORF">LU635_04500</name>
</gene>
<proteinExistence type="predicted"/>
<comment type="caution">
    <text evidence="2">The sequence shown here is derived from an EMBL/GenBank/DDBJ whole genome shotgun (WGS) entry which is preliminary data.</text>
</comment>
<evidence type="ECO:0000256" key="1">
    <source>
        <dbReference type="SAM" id="Phobius"/>
    </source>
</evidence>
<keyword evidence="1" id="KW-1133">Transmembrane helix</keyword>
<dbReference type="AlphaFoldDB" id="A0A9X2A4U3"/>
<sequence length="120" mass="13585">MKNFSSTFHFSFLLFGVVVSLIMLFSGINHVIHSESSEERNLEVRTYGYGSGFGYKIISEEKLLIQQNNIPSLEQNQPFCSQGEAKKVANLVISKLERGENPAISYSELKEMQIIFKCAE</sequence>
<dbReference type="InterPro" id="IPR032593">
    <property type="entry name" value="DUF4907"/>
</dbReference>
<organism evidence="2 3">
    <name type="scientific">Christiangramia crocea</name>
    <dbReference type="NCBI Taxonomy" id="2904124"/>
    <lineage>
        <taxon>Bacteria</taxon>
        <taxon>Pseudomonadati</taxon>
        <taxon>Bacteroidota</taxon>
        <taxon>Flavobacteriia</taxon>
        <taxon>Flavobacteriales</taxon>
        <taxon>Flavobacteriaceae</taxon>
        <taxon>Christiangramia</taxon>
    </lineage>
</organism>
<feature type="transmembrane region" description="Helical" evidence="1">
    <location>
        <begin position="12"/>
        <end position="32"/>
    </location>
</feature>
<dbReference type="RefSeq" id="WP_240096645.1">
    <property type="nucleotide sequence ID" value="NZ_JAJSON010000013.1"/>
</dbReference>
<dbReference type="EMBL" id="JAJSON010000013">
    <property type="protein sequence ID" value="MCG9970889.1"/>
    <property type="molecule type" value="Genomic_DNA"/>
</dbReference>
<reference evidence="2" key="1">
    <citation type="submission" date="2021-12" db="EMBL/GenBank/DDBJ databases">
        <title>Description of Gramella crocea sp. nov., a new bacterium isolated from activated sludge.</title>
        <authorList>
            <person name="Zhang X."/>
        </authorList>
    </citation>
    <scope>NUCLEOTIDE SEQUENCE</scope>
    <source>
        <strain evidence="2">YB25</strain>
    </source>
</reference>
<dbReference type="Proteomes" id="UP001139344">
    <property type="component" value="Unassembled WGS sequence"/>
</dbReference>
<keyword evidence="1" id="KW-0472">Membrane</keyword>
<name>A0A9X2A4U3_9FLAO</name>
<keyword evidence="3" id="KW-1185">Reference proteome</keyword>
<evidence type="ECO:0000313" key="3">
    <source>
        <dbReference type="Proteomes" id="UP001139344"/>
    </source>
</evidence>